<dbReference type="Pfam" id="PF03464">
    <property type="entry name" value="eRF1_2"/>
    <property type="match status" value="1"/>
</dbReference>
<dbReference type="InterPro" id="IPR029064">
    <property type="entry name" value="Ribosomal_eL30-like_sf"/>
</dbReference>
<evidence type="ECO:0000256" key="2">
    <source>
        <dbReference type="ARBA" id="ARBA00004496"/>
    </source>
</evidence>
<comment type="similarity">
    <text evidence="3">Belongs to the eukaryotic release factor 1 family. Pelota subfamily.</text>
</comment>
<dbReference type="SMART" id="SM01194">
    <property type="entry name" value="eRF1_1"/>
    <property type="match status" value="1"/>
</dbReference>
<evidence type="ECO:0000259" key="6">
    <source>
        <dbReference type="SMART" id="SM01194"/>
    </source>
</evidence>
<dbReference type="Gene3D" id="3.30.1330.30">
    <property type="match status" value="1"/>
</dbReference>
<dbReference type="PANTHER" id="PTHR10853">
    <property type="entry name" value="PELOTA"/>
    <property type="match status" value="1"/>
</dbReference>
<dbReference type="SUPFAM" id="SSF159065">
    <property type="entry name" value="Dom34/Pelota N-terminal domain-like"/>
    <property type="match status" value="1"/>
</dbReference>
<dbReference type="OrthoDB" id="10249111at2759"/>
<proteinExistence type="inferred from homology"/>
<keyword evidence="4" id="KW-0963">Cytoplasm</keyword>
<dbReference type="GO" id="GO:0032790">
    <property type="term" value="P:ribosome disassembly"/>
    <property type="evidence" value="ECO:0007669"/>
    <property type="project" value="TreeGrafter"/>
</dbReference>
<dbReference type="InterPro" id="IPR005140">
    <property type="entry name" value="eRF1_Pelota-like_N"/>
</dbReference>
<protein>
    <recommendedName>
        <fullName evidence="6">eRF1/Pelota-like N-terminal domain-containing protein</fullName>
    </recommendedName>
</protein>
<dbReference type="SUPFAM" id="SSF55315">
    <property type="entry name" value="L30e-like"/>
    <property type="match status" value="1"/>
</dbReference>
<dbReference type="GO" id="GO:0070481">
    <property type="term" value="P:nuclear-transcribed mRNA catabolic process, non-stop decay"/>
    <property type="evidence" value="ECO:0007669"/>
    <property type="project" value="InterPro"/>
</dbReference>
<dbReference type="FunFam" id="2.30.30.870:FF:000001">
    <property type="entry name" value="Protein pelota homolog"/>
    <property type="match status" value="1"/>
</dbReference>
<gene>
    <name evidence="7" type="ORF">PISL3812_07267</name>
</gene>
<dbReference type="Gene3D" id="2.30.30.870">
    <property type="entry name" value="Pelota, domain A"/>
    <property type="match status" value="1"/>
</dbReference>
<accession>A0A0U1M3W8</accession>
<dbReference type="FunFam" id="3.30.1330.30:FF:000008">
    <property type="entry name" value="Protein pelota homolog"/>
    <property type="match status" value="1"/>
</dbReference>
<feature type="domain" description="eRF1/Pelota-like N-terminal" evidence="6">
    <location>
        <begin position="1"/>
        <end position="138"/>
    </location>
</feature>
<dbReference type="Pfam" id="PF03465">
    <property type="entry name" value="eRF1_3"/>
    <property type="match status" value="1"/>
</dbReference>
<evidence type="ECO:0000313" key="7">
    <source>
        <dbReference type="EMBL" id="CRG90224.1"/>
    </source>
</evidence>
<sequence>MRLIKSSIELNGSGAVTLCPEEPEDMWHAYNLIRPDDLLRASAIRKVTTSQDSGTTVSQRVHLMLQIRVKGLDFDPNSSQLHVSGQIMNETQHTRIGQYHTLDLELNRNFTLEKEVGAEGEGVGWDSIAIDMLKDAVDESGKRRAEAVAVVMQEGLAHICFITQFQTILKQKVEMSIPRKRAGGGDHDKVSISPGYSSLGEPEYLTFVRGQKQGLSKFFQVTLDTLLRQIEFNTSVTATANNNGGETVRPILLASPGFVAAGFQKHIQSAASTNLPSLKRLLPSIVVVHSASGYLHALAEVLQSPSVKTLLSDTKYARETKLMDDFLGHLRKETNKATYGPREVEYAVDQGAVGRGGGVLIISNRLFRAQDVAQRKRWVGLVDRVREVEGGEVRVLSSDHESGKRLDGLGGIAALLTFPIADDDLGSDDEDEDES</sequence>
<dbReference type="InterPro" id="IPR005142">
    <property type="entry name" value="eRF1_3"/>
</dbReference>
<dbReference type="EMBL" id="CVMT01000007">
    <property type="protein sequence ID" value="CRG90224.1"/>
    <property type="molecule type" value="Genomic_DNA"/>
</dbReference>
<evidence type="ECO:0000256" key="5">
    <source>
        <dbReference type="ARBA" id="ARBA00022723"/>
    </source>
</evidence>
<dbReference type="STRING" id="28573.A0A0U1M3W8"/>
<name>A0A0U1M3W8_TALIS</name>
<dbReference type="SUPFAM" id="SSF53137">
    <property type="entry name" value="Translational machinery components"/>
    <property type="match status" value="1"/>
</dbReference>
<dbReference type="Gene3D" id="3.30.420.60">
    <property type="entry name" value="eRF1 domain 2"/>
    <property type="match status" value="1"/>
</dbReference>
<dbReference type="OMA" id="DDLWHLK"/>
<dbReference type="GO" id="GO:0070966">
    <property type="term" value="P:nuclear-transcribed mRNA catabolic process, no-go decay"/>
    <property type="evidence" value="ECO:0007669"/>
    <property type="project" value="InterPro"/>
</dbReference>
<dbReference type="PANTHER" id="PTHR10853:SF0">
    <property type="entry name" value="PROTEIN PELOTA HOMOLOG"/>
    <property type="match status" value="1"/>
</dbReference>
<organism evidence="7 8">
    <name type="scientific">Talaromyces islandicus</name>
    <name type="common">Penicillium islandicum</name>
    <dbReference type="NCBI Taxonomy" id="28573"/>
    <lineage>
        <taxon>Eukaryota</taxon>
        <taxon>Fungi</taxon>
        <taxon>Dikarya</taxon>
        <taxon>Ascomycota</taxon>
        <taxon>Pezizomycotina</taxon>
        <taxon>Eurotiomycetes</taxon>
        <taxon>Eurotiomycetidae</taxon>
        <taxon>Eurotiales</taxon>
        <taxon>Trichocomaceae</taxon>
        <taxon>Talaromyces</taxon>
        <taxon>Talaromyces sect. Islandici</taxon>
    </lineage>
</organism>
<dbReference type="Proteomes" id="UP000054383">
    <property type="component" value="Unassembled WGS sequence"/>
</dbReference>
<evidence type="ECO:0000313" key="8">
    <source>
        <dbReference type="Proteomes" id="UP000054383"/>
    </source>
</evidence>
<keyword evidence="5" id="KW-0479">Metal-binding</keyword>
<dbReference type="AlphaFoldDB" id="A0A0U1M3W8"/>
<dbReference type="InterPro" id="IPR038069">
    <property type="entry name" value="Pelota/DOM34_N"/>
</dbReference>
<dbReference type="GO" id="GO:0005737">
    <property type="term" value="C:cytoplasm"/>
    <property type="evidence" value="ECO:0007669"/>
    <property type="project" value="UniProtKB-SubCell"/>
</dbReference>
<dbReference type="GO" id="GO:0071025">
    <property type="term" value="P:RNA surveillance"/>
    <property type="evidence" value="ECO:0007669"/>
    <property type="project" value="InterPro"/>
</dbReference>
<dbReference type="InterPro" id="IPR058547">
    <property type="entry name" value="Pelota_N"/>
</dbReference>
<evidence type="ECO:0000256" key="3">
    <source>
        <dbReference type="ARBA" id="ARBA00009504"/>
    </source>
</evidence>
<comment type="cofactor">
    <cofactor evidence="1">
        <name>a divalent metal cation</name>
        <dbReference type="ChEBI" id="CHEBI:60240"/>
    </cofactor>
</comment>
<dbReference type="InterPro" id="IPR005141">
    <property type="entry name" value="eRF1_2"/>
</dbReference>
<dbReference type="GO" id="GO:0070651">
    <property type="term" value="P:nonfunctional rRNA decay"/>
    <property type="evidence" value="ECO:0007669"/>
    <property type="project" value="TreeGrafter"/>
</dbReference>
<evidence type="ECO:0000256" key="4">
    <source>
        <dbReference type="ARBA" id="ARBA00022490"/>
    </source>
</evidence>
<evidence type="ECO:0000256" key="1">
    <source>
        <dbReference type="ARBA" id="ARBA00001968"/>
    </source>
</evidence>
<dbReference type="Pfam" id="PF26356">
    <property type="entry name" value="Pelota_N"/>
    <property type="match status" value="1"/>
</dbReference>
<reference evidence="7 8" key="1">
    <citation type="submission" date="2015-04" db="EMBL/GenBank/DDBJ databases">
        <authorList>
            <person name="Syromyatnikov M.Y."/>
            <person name="Popov V.N."/>
        </authorList>
    </citation>
    <scope>NUCLEOTIDE SEQUENCE [LARGE SCALE GENOMIC DNA]</scope>
    <source>
        <strain evidence="7">WF-38-12</strain>
    </source>
</reference>
<dbReference type="InterPro" id="IPR004405">
    <property type="entry name" value="TF_pelota"/>
</dbReference>
<dbReference type="GO" id="GO:0046872">
    <property type="term" value="F:metal ion binding"/>
    <property type="evidence" value="ECO:0007669"/>
    <property type="project" value="UniProtKB-KW"/>
</dbReference>
<comment type="subcellular location">
    <subcellularLocation>
        <location evidence="2">Cytoplasm</location>
    </subcellularLocation>
</comment>
<dbReference type="InterPro" id="IPR042226">
    <property type="entry name" value="eFR1_2_sf"/>
</dbReference>
<keyword evidence="8" id="KW-1185">Reference proteome</keyword>